<feature type="transmembrane region" description="Helical" evidence="1">
    <location>
        <begin position="72"/>
        <end position="91"/>
    </location>
</feature>
<evidence type="ECO:0000256" key="1">
    <source>
        <dbReference type="SAM" id="Phobius"/>
    </source>
</evidence>
<keyword evidence="3" id="KW-1185">Reference proteome</keyword>
<dbReference type="RefSeq" id="WP_373972806.1">
    <property type="nucleotide sequence ID" value="NZ_JBHDLJ010000012.1"/>
</dbReference>
<accession>A0ABV4UPQ1</accession>
<gene>
    <name evidence="2" type="ORF">ACETWP_13660</name>
</gene>
<reference evidence="2 3" key="1">
    <citation type="submission" date="2024-09" db="EMBL/GenBank/DDBJ databases">
        <authorList>
            <person name="Salinas-Garcia M.A."/>
            <person name="Prieme A."/>
        </authorList>
    </citation>
    <scope>NUCLEOTIDE SEQUENCE [LARGE SCALE GENOMIC DNA]</scope>
    <source>
        <strain evidence="2 3">DSM 21081</strain>
    </source>
</reference>
<feature type="transmembrane region" description="Helical" evidence="1">
    <location>
        <begin position="111"/>
        <end position="131"/>
    </location>
</feature>
<protein>
    <recommendedName>
        <fullName evidence="4">N-acetyl-1-D-myo-inositol-2-amino-2-deoxy-alpha-D-glucopyranoside deacetylase</fullName>
    </recommendedName>
</protein>
<name>A0ABV4UPQ1_9MICC</name>
<organism evidence="2 3">
    <name type="scientific">Arthrobacter halodurans</name>
    <dbReference type="NCBI Taxonomy" id="516699"/>
    <lineage>
        <taxon>Bacteria</taxon>
        <taxon>Bacillati</taxon>
        <taxon>Actinomycetota</taxon>
        <taxon>Actinomycetes</taxon>
        <taxon>Micrococcales</taxon>
        <taxon>Micrococcaceae</taxon>
        <taxon>Arthrobacter</taxon>
    </lineage>
</organism>
<feature type="transmembrane region" description="Helical" evidence="1">
    <location>
        <begin position="47"/>
        <end position="65"/>
    </location>
</feature>
<keyword evidence="1" id="KW-0472">Membrane</keyword>
<comment type="caution">
    <text evidence="2">The sequence shown here is derived from an EMBL/GenBank/DDBJ whole genome shotgun (WGS) entry which is preliminary data.</text>
</comment>
<evidence type="ECO:0008006" key="4">
    <source>
        <dbReference type="Google" id="ProtNLM"/>
    </source>
</evidence>
<evidence type="ECO:0000313" key="3">
    <source>
        <dbReference type="Proteomes" id="UP001575652"/>
    </source>
</evidence>
<dbReference type="EMBL" id="JBHDLJ010000012">
    <property type="protein sequence ID" value="MFB0835634.1"/>
    <property type="molecule type" value="Genomic_DNA"/>
</dbReference>
<evidence type="ECO:0000313" key="2">
    <source>
        <dbReference type="EMBL" id="MFB0835634.1"/>
    </source>
</evidence>
<proteinExistence type="predicted"/>
<dbReference type="Proteomes" id="UP001575652">
    <property type="component" value="Unassembled WGS sequence"/>
</dbReference>
<keyword evidence="1" id="KW-0812">Transmembrane</keyword>
<keyword evidence="1" id="KW-1133">Transmembrane helix</keyword>
<sequence length="139" mass="14213">MPAPSASRQKVLATATALIAALAAGGLAAVVGTLLHAHLAYAGDTPVPWGAVAALLFAGSVFTAAAVYSERVWAAAAAGITAYSLVAWVSMDERNRMIVSWANRELLPGPSLAGALWLYGIVAATVVALLVSARTLRSR</sequence>